<dbReference type="InterPro" id="IPR013088">
    <property type="entry name" value="Znf_NHR/GATA"/>
</dbReference>
<evidence type="ECO:0000256" key="10">
    <source>
        <dbReference type="ARBA" id="ARBA00023125"/>
    </source>
</evidence>
<keyword evidence="10" id="KW-0238">DNA-binding</keyword>
<keyword evidence="6" id="KW-0863">Zinc-finger</keyword>
<proteinExistence type="inferred from homology"/>
<protein>
    <recommendedName>
        <fullName evidence="2">Estrogen receptor beta</fullName>
    </recommendedName>
    <alternativeName>
        <fullName evidence="15">Nuclear receptor subfamily 3 group A member 2</fullName>
    </alternativeName>
</protein>
<keyword evidence="8 16" id="KW-0805">Transcription regulation</keyword>
<keyword evidence="9" id="KW-0446">Lipid-binding</keyword>
<dbReference type="SUPFAM" id="SSF48508">
    <property type="entry name" value="Nuclear receptor ligand-binding domain"/>
    <property type="match status" value="1"/>
</dbReference>
<organism evidence="20 21">
    <name type="scientific">Saimiri boliviensis boliviensis</name>
    <name type="common">Bolivian squirrel monkey</name>
    <dbReference type="NCBI Taxonomy" id="39432"/>
    <lineage>
        <taxon>Eukaryota</taxon>
        <taxon>Metazoa</taxon>
        <taxon>Chordata</taxon>
        <taxon>Craniata</taxon>
        <taxon>Vertebrata</taxon>
        <taxon>Euteleostomi</taxon>
        <taxon>Mammalia</taxon>
        <taxon>Eutheria</taxon>
        <taxon>Euarchontoglires</taxon>
        <taxon>Primates</taxon>
        <taxon>Haplorrhini</taxon>
        <taxon>Platyrrhini</taxon>
        <taxon>Cebidae</taxon>
        <taxon>Saimiriinae</taxon>
        <taxon>Saimiri</taxon>
    </lineage>
</organism>
<dbReference type="GO" id="GO:0034056">
    <property type="term" value="F:estrogen response element binding"/>
    <property type="evidence" value="ECO:0007669"/>
    <property type="project" value="Ensembl"/>
</dbReference>
<dbReference type="InterPro" id="IPR001723">
    <property type="entry name" value="Nuclear_hrmn_rcpt"/>
</dbReference>
<sequence>MDIKNSPSSLNSPSSYNFGQSILPLEHGPIYIPSSYVESHHEYPAMTFYSPAVMNYSIPSSVTNLEDGPGRQITSPNMLWSTSGHLSPLAVHHQLSHLYAEPQKSPWCEARSLEHTLPVSHNDYICPATNQCTIDKNRRKSCQACRLRKCYEVGMVKCGSRRERCGYRLVRRQGNADEQLRCAGKAKRSGGHVPRVRELLLSTLSPEQLVLTLLEAEPPHVLISRPSVPFTEASMMMSLTKLADEELVHMISWAKKIPGFVELSLLDQVRLLESCWLEVLMVGLMWRSIDHPGKLIFAPNLILDRDEGKCVEGILEVFDMLLATTSRFRELKLQHKEYLCVKAMVLLNSSMYPLVTTTQDAESSQKLAHLLNAVTDALVWVIAKSGVSSQQQSVRLANLLMLLSHVRHASNKGMEHLLSMKCKNVVPVYDLLLEMMNAHVVRGCKSSITGSECSPAEDSKSTEGSQNPLSP</sequence>
<dbReference type="GeneTree" id="ENSGT00940000156116"/>
<dbReference type="PROSITE" id="PS51843">
    <property type="entry name" value="NR_LBD"/>
    <property type="match status" value="1"/>
</dbReference>
<evidence type="ECO:0000256" key="3">
    <source>
        <dbReference type="ARBA" id="ARBA00022553"/>
    </source>
</evidence>
<keyword evidence="7" id="KW-0862">Zinc</keyword>
<evidence type="ECO:0000313" key="21">
    <source>
        <dbReference type="Proteomes" id="UP000233220"/>
    </source>
</evidence>
<evidence type="ECO:0000256" key="9">
    <source>
        <dbReference type="ARBA" id="ARBA00023121"/>
    </source>
</evidence>
<keyword evidence="5" id="KW-0479">Metal-binding</keyword>
<dbReference type="GO" id="GO:0005654">
    <property type="term" value="C:nucleoplasm"/>
    <property type="evidence" value="ECO:0007669"/>
    <property type="project" value="Ensembl"/>
</dbReference>
<dbReference type="GO" id="GO:0008270">
    <property type="term" value="F:zinc ion binding"/>
    <property type="evidence" value="ECO:0007669"/>
    <property type="project" value="UniProtKB-KW"/>
</dbReference>
<dbReference type="Proteomes" id="UP000233220">
    <property type="component" value="Unplaced"/>
</dbReference>
<feature type="domain" description="NR LBD" evidence="19">
    <location>
        <begin position="205"/>
        <end position="439"/>
    </location>
</feature>
<dbReference type="Gene3D" id="1.10.565.10">
    <property type="entry name" value="Retinoid X Receptor"/>
    <property type="match status" value="1"/>
</dbReference>
<dbReference type="GO" id="GO:0000122">
    <property type="term" value="P:negative regulation of transcription by RNA polymerase II"/>
    <property type="evidence" value="ECO:0007669"/>
    <property type="project" value="Ensembl"/>
</dbReference>
<dbReference type="STRING" id="39432.ENSSBOP00000023421"/>
<keyword evidence="14 16" id="KW-0539">Nucleus</keyword>
<dbReference type="InterPro" id="IPR000536">
    <property type="entry name" value="Nucl_hrmn_rcpt_lig-bd"/>
</dbReference>
<dbReference type="Gene3D" id="3.30.50.10">
    <property type="entry name" value="Erythroid Transcription Factor GATA-1, subunit A"/>
    <property type="match status" value="1"/>
</dbReference>
<evidence type="ECO:0000256" key="16">
    <source>
        <dbReference type="PIRNR" id="PIRNR002527"/>
    </source>
</evidence>
<dbReference type="FunFam" id="1.10.565.10:FF:000010">
    <property type="entry name" value="Estrogen receptor"/>
    <property type="match status" value="1"/>
</dbReference>
<dbReference type="Pfam" id="PF12497">
    <property type="entry name" value="ERbeta_N"/>
    <property type="match status" value="1"/>
</dbReference>
<keyword evidence="11" id="KW-0010">Activator</keyword>
<dbReference type="InterPro" id="IPR050200">
    <property type="entry name" value="Nuclear_hormone_rcpt_NR3"/>
</dbReference>
<keyword evidence="12 16" id="KW-0804">Transcription</keyword>
<evidence type="ECO:0000256" key="5">
    <source>
        <dbReference type="ARBA" id="ARBA00022723"/>
    </source>
</evidence>
<dbReference type="GO" id="GO:0030284">
    <property type="term" value="F:nuclear estrogen receptor activity"/>
    <property type="evidence" value="ECO:0007669"/>
    <property type="project" value="Ensembl"/>
</dbReference>
<evidence type="ECO:0000256" key="4">
    <source>
        <dbReference type="ARBA" id="ARBA00022665"/>
    </source>
</evidence>
<dbReference type="PIRSF" id="PIRSF002527">
    <property type="entry name" value="ER-like_NR"/>
    <property type="match status" value="1"/>
</dbReference>
<accession>A0A2K6TUT0</accession>
<evidence type="ECO:0000256" key="11">
    <source>
        <dbReference type="ARBA" id="ARBA00023159"/>
    </source>
</evidence>
<evidence type="ECO:0000256" key="2">
    <source>
        <dbReference type="ARBA" id="ARBA00014904"/>
    </source>
</evidence>
<dbReference type="GO" id="GO:0019899">
    <property type="term" value="F:enzyme binding"/>
    <property type="evidence" value="ECO:0007669"/>
    <property type="project" value="Ensembl"/>
</dbReference>
<dbReference type="GO" id="GO:0045893">
    <property type="term" value="P:positive regulation of DNA-templated transcription"/>
    <property type="evidence" value="ECO:0007669"/>
    <property type="project" value="Ensembl"/>
</dbReference>
<reference evidence="20" key="1">
    <citation type="submission" date="2025-08" db="UniProtKB">
        <authorList>
            <consortium name="Ensembl"/>
        </authorList>
    </citation>
    <scope>IDENTIFICATION</scope>
</reference>
<dbReference type="SMART" id="SM00399">
    <property type="entry name" value="ZnF_C4"/>
    <property type="match status" value="1"/>
</dbReference>
<keyword evidence="3" id="KW-0597">Phosphoprotein</keyword>
<evidence type="ECO:0000259" key="18">
    <source>
        <dbReference type="PROSITE" id="PS51030"/>
    </source>
</evidence>
<dbReference type="CDD" id="cd06949">
    <property type="entry name" value="NR_LBD_ER"/>
    <property type="match status" value="1"/>
</dbReference>
<dbReference type="SUPFAM" id="SSF57716">
    <property type="entry name" value="Glucocorticoid receptor-like (DNA-binding domain)"/>
    <property type="match status" value="1"/>
</dbReference>
<evidence type="ECO:0000256" key="17">
    <source>
        <dbReference type="SAM" id="MobiDB-lite"/>
    </source>
</evidence>
<dbReference type="PRINTS" id="PR00398">
    <property type="entry name" value="STRDHORMONER"/>
</dbReference>
<evidence type="ECO:0000256" key="12">
    <source>
        <dbReference type="ARBA" id="ARBA00023163"/>
    </source>
</evidence>
<evidence type="ECO:0000256" key="6">
    <source>
        <dbReference type="ARBA" id="ARBA00022771"/>
    </source>
</evidence>
<dbReference type="Ensembl" id="ENSSBOT00000040276.1">
    <property type="protein sequence ID" value="ENSSBOP00000023421.1"/>
    <property type="gene ID" value="ENSSBOG00000028200.1"/>
</dbReference>
<dbReference type="InterPro" id="IPR035500">
    <property type="entry name" value="NHR-like_dom_sf"/>
</dbReference>
<evidence type="ECO:0000256" key="15">
    <source>
        <dbReference type="ARBA" id="ARBA00032420"/>
    </source>
</evidence>
<dbReference type="InterPro" id="IPR021064">
    <property type="entry name" value="ER-beta-like_N"/>
</dbReference>
<comment type="subcellular location">
    <subcellularLocation>
        <location evidence="16">Nucleus</location>
    </subcellularLocation>
</comment>
<evidence type="ECO:0000259" key="19">
    <source>
        <dbReference type="PROSITE" id="PS51843"/>
    </source>
</evidence>
<dbReference type="AlphaFoldDB" id="A0A2K6TUT0"/>
<dbReference type="SMART" id="SM00430">
    <property type="entry name" value="HOLI"/>
    <property type="match status" value="1"/>
</dbReference>
<evidence type="ECO:0000256" key="8">
    <source>
        <dbReference type="ARBA" id="ARBA00023015"/>
    </source>
</evidence>
<dbReference type="InterPro" id="IPR001628">
    <property type="entry name" value="Znf_hrmn_rcpt"/>
</dbReference>
<evidence type="ECO:0000256" key="13">
    <source>
        <dbReference type="ARBA" id="ARBA00023170"/>
    </source>
</evidence>
<dbReference type="GO" id="GO:0005496">
    <property type="term" value="F:steroid binding"/>
    <property type="evidence" value="ECO:0007669"/>
    <property type="project" value="UniProtKB-KW"/>
</dbReference>
<keyword evidence="21" id="KW-1185">Reference proteome</keyword>
<dbReference type="OMA" id="DPHSHGM"/>
<name>A0A2K6TUT0_SAIBB</name>
<reference evidence="20" key="2">
    <citation type="submission" date="2025-09" db="UniProtKB">
        <authorList>
            <consortium name="Ensembl"/>
        </authorList>
    </citation>
    <scope>IDENTIFICATION</scope>
</reference>
<feature type="region of interest" description="Disordered" evidence="17">
    <location>
        <begin position="448"/>
        <end position="471"/>
    </location>
</feature>
<feature type="compositionally biased region" description="Polar residues" evidence="17">
    <location>
        <begin position="462"/>
        <end position="471"/>
    </location>
</feature>
<dbReference type="Pfam" id="PF00104">
    <property type="entry name" value="Hormone_recep"/>
    <property type="match status" value="1"/>
</dbReference>
<dbReference type="InterPro" id="IPR024178">
    <property type="entry name" value="Est_rcpt/est-rel_rcp"/>
</dbReference>
<evidence type="ECO:0000256" key="14">
    <source>
        <dbReference type="ARBA" id="ARBA00023242"/>
    </source>
</evidence>
<keyword evidence="13 16" id="KW-0675">Receptor</keyword>
<dbReference type="PANTHER" id="PTHR48092">
    <property type="entry name" value="KNIRPS-RELATED PROTEIN-RELATED"/>
    <property type="match status" value="1"/>
</dbReference>
<dbReference type="PROSITE" id="PS51030">
    <property type="entry name" value="NUCLEAR_REC_DBD_2"/>
    <property type="match status" value="1"/>
</dbReference>
<feature type="domain" description="Nuclear receptor" evidence="18">
    <location>
        <begin position="124"/>
        <end position="162"/>
    </location>
</feature>
<dbReference type="GO" id="GO:0005739">
    <property type="term" value="C:mitochondrion"/>
    <property type="evidence" value="ECO:0007669"/>
    <property type="project" value="Ensembl"/>
</dbReference>
<comment type="similarity">
    <text evidence="1 16">Belongs to the nuclear hormone receptor family. NR3 subfamily.</text>
</comment>
<evidence type="ECO:0000313" key="20">
    <source>
        <dbReference type="Ensembl" id="ENSSBOP00000023421.1"/>
    </source>
</evidence>
<gene>
    <name evidence="20" type="primary">ESR2</name>
</gene>
<evidence type="ECO:0000256" key="7">
    <source>
        <dbReference type="ARBA" id="ARBA00022833"/>
    </source>
</evidence>
<evidence type="ECO:0000256" key="1">
    <source>
        <dbReference type="ARBA" id="ARBA00005413"/>
    </source>
</evidence>
<keyword evidence="4" id="KW-0754">Steroid-binding</keyword>